<evidence type="ECO:0000259" key="8">
    <source>
        <dbReference type="PROSITE" id="PS51469"/>
    </source>
</evidence>
<dbReference type="FunFam" id="2.60.120.260:FF:000082">
    <property type="entry name" value="Sad1/UNC domain protein"/>
    <property type="match status" value="1"/>
</dbReference>
<dbReference type="OrthoDB" id="266334at2759"/>
<dbReference type="InterPro" id="IPR008979">
    <property type="entry name" value="Galactose-bd-like_sf"/>
</dbReference>
<feature type="compositionally biased region" description="Polar residues" evidence="5">
    <location>
        <begin position="602"/>
        <end position="621"/>
    </location>
</feature>
<evidence type="ECO:0000256" key="4">
    <source>
        <dbReference type="ARBA" id="ARBA00023136"/>
    </source>
</evidence>
<evidence type="ECO:0000256" key="2">
    <source>
        <dbReference type="ARBA" id="ARBA00022692"/>
    </source>
</evidence>
<feature type="transmembrane region" description="Helical" evidence="6">
    <location>
        <begin position="741"/>
        <end position="762"/>
    </location>
</feature>
<evidence type="ECO:0000256" key="7">
    <source>
        <dbReference type="SAM" id="SignalP"/>
    </source>
</evidence>
<dbReference type="InParanoid" id="A0A423XE02"/>
<evidence type="ECO:0000313" key="10">
    <source>
        <dbReference type="Proteomes" id="UP000285146"/>
    </source>
</evidence>
<dbReference type="InterPro" id="IPR012919">
    <property type="entry name" value="SUN_dom"/>
</dbReference>
<feature type="signal peptide" evidence="7">
    <location>
        <begin position="1"/>
        <end position="25"/>
    </location>
</feature>
<feature type="region of interest" description="Disordered" evidence="5">
    <location>
        <begin position="482"/>
        <end position="635"/>
    </location>
</feature>
<protein>
    <recommendedName>
        <fullName evidence="8">SUN domain-containing protein</fullName>
    </recommendedName>
</protein>
<feature type="compositionally biased region" description="Low complexity" evidence="5">
    <location>
        <begin position="482"/>
        <end position="493"/>
    </location>
</feature>
<reference evidence="9 10" key="1">
    <citation type="submission" date="2015-09" db="EMBL/GenBank/DDBJ databases">
        <title>Host preference determinants of Valsa canker pathogens revealed by comparative genomics.</title>
        <authorList>
            <person name="Yin Z."/>
            <person name="Huang L."/>
        </authorList>
    </citation>
    <scope>NUCLEOTIDE SEQUENCE [LARGE SCALE GENOMIC DNA]</scope>
    <source>
        <strain evidence="9 10">SXYLt</strain>
    </source>
</reference>
<evidence type="ECO:0000256" key="1">
    <source>
        <dbReference type="ARBA" id="ARBA00004308"/>
    </source>
</evidence>
<dbReference type="GO" id="GO:0034975">
    <property type="term" value="P:protein folding in endoplasmic reticulum"/>
    <property type="evidence" value="ECO:0007669"/>
    <property type="project" value="TreeGrafter"/>
</dbReference>
<feature type="compositionally biased region" description="Basic and acidic residues" evidence="5">
    <location>
        <begin position="157"/>
        <end position="168"/>
    </location>
</feature>
<feature type="compositionally biased region" description="Low complexity" evidence="5">
    <location>
        <begin position="622"/>
        <end position="632"/>
    </location>
</feature>
<keyword evidence="7" id="KW-0732">Signal</keyword>
<feature type="compositionally biased region" description="Low complexity" evidence="5">
    <location>
        <begin position="523"/>
        <end position="536"/>
    </location>
</feature>
<feature type="region of interest" description="Disordered" evidence="5">
    <location>
        <begin position="792"/>
        <end position="818"/>
    </location>
</feature>
<dbReference type="GO" id="GO:0005737">
    <property type="term" value="C:cytoplasm"/>
    <property type="evidence" value="ECO:0007669"/>
    <property type="project" value="TreeGrafter"/>
</dbReference>
<feature type="compositionally biased region" description="Low complexity" evidence="5">
    <location>
        <begin position="69"/>
        <end position="110"/>
    </location>
</feature>
<feature type="region of interest" description="Disordered" evidence="5">
    <location>
        <begin position="838"/>
        <end position="970"/>
    </location>
</feature>
<accession>A0A423XE02</accession>
<evidence type="ECO:0000313" key="9">
    <source>
        <dbReference type="EMBL" id="ROW14354.1"/>
    </source>
</evidence>
<feature type="compositionally biased region" description="Low complexity" evidence="5">
    <location>
        <begin position="547"/>
        <end position="559"/>
    </location>
</feature>
<dbReference type="PROSITE" id="PS51469">
    <property type="entry name" value="SUN"/>
    <property type="match status" value="1"/>
</dbReference>
<keyword evidence="4 6" id="KW-0472">Membrane</keyword>
<feature type="compositionally biased region" description="Low complexity" evidence="5">
    <location>
        <begin position="580"/>
        <end position="601"/>
    </location>
</feature>
<dbReference type="Pfam" id="PF07738">
    <property type="entry name" value="Sad1_UNC"/>
    <property type="match status" value="1"/>
</dbReference>
<comment type="subcellular location">
    <subcellularLocation>
        <location evidence="1">Endomembrane system</location>
    </subcellularLocation>
</comment>
<organism evidence="9 10">
    <name type="scientific">Cytospora leucostoma</name>
    <dbReference type="NCBI Taxonomy" id="1230097"/>
    <lineage>
        <taxon>Eukaryota</taxon>
        <taxon>Fungi</taxon>
        <taxon>Dikarya</taxon>
        <taxon>Ascomycota</taxon>
        <taxon>Pezizomycotina</taxon>
        <taxon>Sordariomycetes</taxon>
        <taxon>Sordariomycetidae</taxon>
        <taxon>Diaporthales</taxon>
        <taxon>Cytosporaceae</taxon>
        <taxon>Cytospora</taxon>
    </lineage>
</organism>
<dbReference type="GO" id="GO:0016020">
    <property type="term" value="C:membrane"/>
    <property type="evidence" value="ECO:0007669"/>
    <property type="project" value="InterPro"/>
</dbReference>
<dbReference type="InterPro" id="IPR045120">
    <property type="entry name" value="Suco/Slp1-like"/>
</dbReference>
<keyword evidence="10" id="KW-1185">Reference proteome</keyword>
<comment type="caution">
    <text evidence="9">The sequence shown here is derived from an EMBL/GenBank/DDBJ whole genome shotgun (WGS) entry which is preliminary data.</text>
</comment>
<dbReference type="PANTHER" id="PTHR12953">
    <property type="entry name" value="MEMBRANE PROTEIN CH1 RELATED"/>
    <property type="match status" value="1"/>
</dbReference>
<evidence type="ECO:0000256" key="5">
    <source>
        <dbReference type="SAM" id="MobiDB-lite"/>
    </source>
</evidence>
<dbReference type="SUPFAM" id="SSF49785">
    <property type="entry name" value="Galactose-binding domain-like"/>
    <property type="match status" value="1"/>
</dbReference>
<dbReference type="AlphaFoldDB" id="A0A423XE02"/>
<proteinExistence type="predicted"/>
<dbReference type="Gene3D" id="2.60.120.260">
    <property type="entry name" value="Galactose-binding domain-like"/>
    <property type="match status" value="1"/>
</dbReference>
<dbReference type="FunCoup" id="A0A423XE02">
    <property type="interactions" value="40"/>
</dbReference>
<feature type="region of interest" description="Disordered" evidence="5">
    <location>
        <begin position="69"/>
        <end position="139"/>
    </location>
</feature>
<name>A0A423XE02_9PEZI</name>
<dbReference type="GO" id="GO:0012505">
    <property type="term" value="C:endomembrane system"/>
    <property type="evidence" value="ECO:0007669"/>
    <property type="project" value="UniProtKB-SubCell"/>
</dbReference>
<evidence type="ECO:0000256" key="3">
    <source>
        <dbReference type="ARBA" id="ARBA00022989"/>
    </source>
</evidence>
<feature type="region of interest" description="Disordered" evidence="5">
    <location>
        <begin position="157"/>
        <end position="184"/>
    </location>
</feature>
<keyword evidence="2 6" id="KW-0812">Transmembrane</keyword>
<gene>
    <name evidence="9" type="ORF">VPNG_03855</name>
</gene>
<feature type="compositionally biased region" description="Low complexity" evidence="5">
    <location>
        <begin position="891"/>
        <end position="909"/>
    </location>
</feature>
<feature type="chain" id="PRO_5019290366" description="SUN domain-containing protein" evidence="7">
    <location>
        <begin position="26"/>
        <end position="970"/>
    </location>
</feature>
<dbReference type="EMBL" id="LKEB01000014">
    <property type="protein sequence ID" value="ROW14354.1"/>
    <property type="molecule type" value="Genomic_DNA"/>
</dbReference>
<dbReference type="STRING" id="1230097.A0A423XE02"/>
<dbReference type="Proteomes" id="UP000285146">
    <property type="component" value="Unassembled WGS sequence"/>
</dbReference>
<dbReference type="PANTHER" id="PTHR12953:SF0">
    <property type="entry name" value="SUN DOMAIN-CONTAINING OSSIFICATION FACTOR"/>
    <property type="match status" value="1"/>
</dbReference>
<feature type="domain" description="SUN" evidence="8">
    <location>
        <begin position="228"/>
        <end position="396"/>
    </location>
</feature>
<keyword evidence="3 6" id="KW-1133">Transmembrane helix</keyword>
<evidence type="ECO:0000256" key="6">
    <source>
        <dbReference type="SAM" id="Phobius"/>
    </source>
</evidence>
<sequence>MRPLISPSILWLWTLVVLSANHGSAQDTSAVASTEVCQSRTINYITHTLPQQCLRTSWSAANSITNTNTTNAATTTTTSTSTLDTVLETATTTSRSTKETVTSESSTQSKTPDRKNATENNEDGPGEEGWAKQEDDDAEDLATSSFMSFEEWKARMLRKSGQDPADHKEKKHHVSREADPAAHLETWGDDGEIALDFDVLSDKISEMTAPARARSTPASSNAAKAEVQEPAPYDDGVAHYRRPKDAGKTCKERFSYSSFDGGATVLKTSPGAQNAKAILVENKDSYMLFECKQENRFVIVELSDDILVDTVVLANFEFFSSMIRTFRVSVSDKYPVKIDKWKDIGTFQARNSRDLQSFLIENPMIWAKYIRIEFLSHYGNEYYCPVSLLRVHGTRMLDSWKEAEAGAEEDEPAETITGPEAVPEQELVHEEAPPSAPEATHIAEQPTPIAEKVASPEIGLSPWHPSIFASLSYETCGIGTPTTTETVQVSPPVYGLGGSPPPVDPAPSTQEEAVRSVAAGEPTASSTTSQVSSANTLSASADAPKNSSISSTSTVPVSSGNDTIANTTKSKQESIEPVGPRSSVTPPQSSSVSKVTNSPSSRAATSPHSPGQPPKANQSRNATSTTSSASSSPTIQESFFKSVSKRLQFLESNTTMSLQYIEEQSRFLQEALKKMERRQISRVDTFLSNLNNTVFSELQRVRQDYDQIWQSTVIALETQREQSQRDILALRDEVRFQKHMAIFQAVMLLCCLVLVVFSRGVLGNTGIVGDQWPVASTSQFINSYLASPRWSPGSPRTAARVSTPVRNGSTLHPGGAQATSRIRHGHIKNMSYTEKVLPMTPTSEGFDSHDNDTDLGSPMPTPPRLQTPTIRAHKPGPEGIPGIQKLGQEDSSSAPEISEEVVSSSDDAPTGVPDSIETMADDEEGGQQIIDEDKTQQSSEALSTRPPLLGPDVSAASRKPLPALPEQVST</sequence>
<feature type="compositionally biased region" description="Polar residues" evidence="5">
    <location>
        <begin position="560"/>
        <end position="569"/>
    </location>
</feature>